<evidence type="ECO:0000313" key="1">
    <source>
        <dbReference type="EMBL" id="GMN47727.1"/>
    </source>
</evidence>
<organism evidence="1 2">
    <name type="scientific">Ficus carica</name>
    <name type="common">Common fig</name>
    <dbReference type="NCBI Taxonomy" id="3494"/>
    <lineage>
        <taxon>Eukaryota</taxon>
        <taxon>Viridiplantae</taxon>
        <taxon>Streptophyta</taxon>
        <taxon>Embryophyta</taxon>
        <taxon>Tracheophyta</taxon>
        <taxon>Spermatophyta</taxon>
        <taxon>Magnoliopsida</taxon>
        <taxon>eudicotyledons</taxon>
        <taxon>Gunneridae</taxon>
        <taxon>Pentapetalae</taxon>
        <taxon>rosids</taxon>
        <taxon>fabids</taxon>
        <taxon>Rosales</taxon>
        <taxon>Moraceae</taxon>
        <taxon>Ficeae</taxon>
        <taxon>Ficus</taxon>
    </lineage>
</organism>
<comment type="caution">
    <text evidence="1">The sequence shown here is derived from an EMBL/GenBank/DDBJ whole genome shotgun (WGS) entry which is preliminary data.</text>
</comment>
<evidence type="ECO:0000313" key="2">
    <source>
        <dbReference type="Proteomes" id="UP001187192"/>
    </source>
</evidence>
<reference evidence="1" key="1">
    <citation type="submission" date="2023-07" db="EMBL/GenBank/DDBJ databases">
        <title>draft genome sequence of fig (Ficus carica).</title>
        <authorList>
            <person name="Takahashi T."/>
            <person name="Nishimura K."/>
        </authorList>
    </citation>
    <scope>NUCLEOTIDE SEQUENCE</scope>
</reference>
<keyword evidence="2" id="KW-1185">Reference proteome</keyword>
<gene>
    <name evidence="1" type="ORF">TIFTF001_016913</name>
</gene>
<accession>A0AA88DA88</accession>
<protein>
    <submittedName>
        <fullName evidence="1">Uncharacterized protein</fullName>
    </submittedName>
</protein>
<proteinExistence type="predicted"/>
<dbReference type="Proteomes" id="UP001187192">
    <property type="component" value="Unassembled WGS sequence"/>
</dbReference>
<dbReference type="EMBL" id="BTGU01000026">
    <property type="protein sequence ID" value="GMN47727.1"/>
    <property type="molecule type" value="Genomic_DNA"/>
</dbReference>
<dbReference type="AlphaFoldDB" id="A0AA88DA88"/>
<name>A0AA88DA88_FICCA</name>
<sequence length="129" mass="14866">MDEAYCLLEDMADFDCWSCNSSMNNQGWGNSSNISEPWYDTRSHHAVSSPELQALVAQFSKETKCRIEKLERMEVLHQLQAELTQIQVESSRMHAPPNDSIEAMRRKALMADFYKELEESSESHHDEPA</sequence>